<dbReference type="EMBL" id="KV878602">
    <property type="protein sequence ID" value="OJJ52353.1"/>
    <property type="molecule type" value="Genomic_DNA"/>
</dbReference>
<dbReference type="OrthoDB" id="3867638at2759"/>
<proteinExistence type="predicted"/>
<feature type="chain" id="PRO_5013358691" evidence="1">
    <location>
        <begin position="28"/>
        <end position="161"/>
    </location>
</feature>
<feature type="signal peptide" evidence="1">
    <location>
        <begin position="1"/>
        <end position="27"/>
    </location>
</feature>
<evidence type="ECO:0000313" key="3">
    <source>
        <dbReference type="Proteomes" id="UP000184356"/>
    </source>
</evidence>
<dbReference type="RefSeq" id="XP_040696159.1">
    <property type="nucleotide sequence ID" value="XM_040850740.1"/>
</dbReference>
<dbReference type="Proteomes" id="UP000184356">
    <property type="component" value="Unassembled WGS sequence"/>
</dbReference>
<dbReference type="GeneID" id="63766813"/>
<dbReference type="AlphaFoldDB" id="A0A1L9SZ94"/>
<name>A0A1L9SZ94_9EURO</name>
<organism evidence="2 3">
    <name type="scientific">Aspergillus sydowii CBS 593.65</name>
    <dbReference type="NCBI Taxonomy" id="1036612"/>
    <lineage>
        <taxon>Eukaryota</taxon>
        <taxon>Fungi</taxon>
        <taxon>Dikarya</taxon>
        <taxon>Ascomycota</taxon>
        <taxon>Pezizomycotina</taxon>
        <taxon>Eurotiomycetes</taxon>
        <taxon>Eurotiomycetidae</taxon>
        <taxon>Eurotiales</taxon>
        <taxon>Aspergillaceae</taxon>
        <taxon>Aspergillus</taxon>
        <taxon>Aspergillus subgen. Nidulantes</taxon>
    </lineage>
</organism>
<keyword evidence="1" id="KW-0732">Signal</keyword>
<evidence type="ECO:0000313" key="2">
    <source>
        <dbReference type="EMBL" id="OJJ52353.1"/>
    </source>
</evidence>
<gene>
    <name evidence="2" type="ORF">ASPSYDRAFT_73811</name>
</gene>
<reference evidence="3" key="1">
    <citation type="journal article" date="2017" name="Genome Biol.">
        <title>Comparative genomics reveals high biological diversity and specific adaptations in the industrially and medically important fungal genus Aspergillus.</title>
        <authorList>
            <person name="de Vries R.P."/>
            <person name="Riley R."/>
            <person name="Wiebenga A."/>
            <person name="Aguilar-Osorio G."/>
            <person name="Amillis S."/>
            <person name="Uchima C.A."/>
            <person name="Anderluh G."/>
            <person name="Asadollahi M."/>
            <person name="Askin M."/>
            <person name="Barry K."/>
            <person name="Battaglia E."/>
            <person name="Bayram O."/>
            <person name="Benocci T."/>
            <person name="Braus-Stromeyer S.A."/>
            <person name="Caldana C."/>
            <person name="Canovas D."/>
            <person name="Cerqueira G.C."/>
            <person name="Chen F."/>
            <person name="Chen W."/>
            <person name="Choi C."/>
            <person name="Clum A."/>
            <person name="Dos Santos R.A."/>
            <person name="Damasio A.R."/>
            <person name="Diallinas G."/>
            <person name="Emri T."/>
            <person name="Fekete E."/>
            <person name="Flipphi M."/>
            <person name="Freyberg S."/>
            <person name="Gallo A."/>
            <person name="Gournas C."/>
            <person name="Habgood R."/>
            <person name="Hainaut M."/>
            <person name="Harispe M.L."/>
            <person name="Henrissat B."/>
            <person name="Hilden K.S."/>
            <person name="Hope R."/>
            <person name="Hossain A."/>
            <person name="Karabika E."/>
            <person name="Karaffa L."/>
            <person name="Karanyi Z."/>
            <person name="Krasevec N."/>
            <person name="Kuo A."/>
            <person name="Kusch H."/>
            <person name="LaButti K."/>
            <person name="Lagendijk E.L."/>
            <person name="Lapidus A."/>
            <person name="Levasseur A."/>
            <person name="Lindquist E."/>
            <person name="Lipzen A."/>
            <person name="Logrieco A.F."/>
            <person name="MacCabe A."/>
            <person name="Maekelae M.R."/>
            <person name="Malavazi I."/>
            <person name="Melin P."/>
            <person name="Meyer V."/>
            <person name="Mielnichuk N."/>
            <person name="Miskei M."/>
            <person name="Molnar A.P."/>
            <person name="Mule G."/>
            <person name="Ngan C.Y."/>
            <person name="Orejas M."/>
            <person name="Orosz E."/>
            <person name="Ouedraogo J.P."/>
            <person name="Overkamp K.M."/>
            <person name="Park H.-S."/>
            <person name="Perrone G."/>
            <person name="Piumi F."/>
            <person name="Punt P.J."/>
            <person name="Ram A.F."/>
            <person name="Ramon A."/>
            <person name="Rauscher S."/>
            <person name="Record E."/>
            <person name="Riano-Pachon D.M."/>
            <person name="Robert V."/>
            <person name="Roehrig J."/>
            <person name="Ruller R."/>
            <person name="Salamov A."/>
            <person name="Salih N.S."/>
            <person name="Samson R.A."/>
            <person name="Sandor E."/>
            <person name="Sanguinetti M."/>
            <person name="Schuetze T."/>
            <person name="Sepcic K."/>
            <person name="Shelest E."/>
            <person name="Sherlock G."/>
            <person name="Sophianopoulou V."/>
            <person name="Squina F.M."/>
            <person name="Sun H."/>
            <person name="Susca A."/>
            <person name="Todd R.B."/>
            <person name="Tsang A."/>
            <person name="Unkles S.E."/>
            <person name="van de Wiele N."/>
            <person name="van Rossen-Uffink D."/>
            <person name="Oliveira J.V."/>
            <person name="Vesth T.C."/>
            <person name="Visser J."/>
            <person name="Yu J.-H."/>
            <person name="Zhou M."/>
            <person name="Andersen M.R."/>
            <person name="Archer D.B."/>
            <person name="Baker S.E."/>
            <person name="Benoit I."/>
            <person name="Brakhage A.A."/>
            <person name="Braus G.H."/>
            <person name="Fischer R."/>
            <person name="Frisvad J.C."/>
            <person name="Goldman G.H."/>
            <person name="Houbraken J."/>
            <person name="Oakley B."/>
            <person name="Pocsi I."/>
            <person name="Scazzocchio C."/>
            <person name="Seiboth B."/>
            <person name="vanKuyk P.A."/>
            <person name="Wortman J."/>
            <person name="Dyer P.S."/>
            <person name="Grigoriev I.V."/>
        </authorList>
    </citation>
    <scope>NUCLEOTIDE SEQUENCE [LARGE SCALE GENOMIC DNA]</scope>
    <source>
        <strain evidence="3">CBS 593.65</strain>
    </source>
</reference>
<protein>
    <submittedName>
        <fullName evidence="2">Uncharacterized protein</fullName>
    </submittedName>
</protein>
<keyword evidence="3" id="KW-1185">Reference proteome</keyword>
<accession>A0A1L9SZ94</accession>
<evidence type="ECO:0000256" key="1">
    <source>
        <dbReference type="SAM" id="SignalP"/>
    </source>
</evidence>
<dbReference type="VEuPathDB" id="FungiDB:ASPSYDRAFT_73811"/>
<sequence>MIGKSIRSSIMFSKALLAASLVESTFANPVPSGSKTPLERRASVPDDDACMVKGNFGFNNVEVYAAEESMPIEQVCGQGYLDNARRRCGFIADGKSIFVEENVNRDEEKEKNEGRATSAKMAFKTSVFCFWDDIKEAMCAASAVDGKKQNACTEPEEWTLG</sequence>